<keyword evidence="2" id="KW-0560">Oxidoreductase</keyword>
<evidence type="ECO:0000313" key="2">
    <source>
        <dbReference type="EMBL" id="MFC4220713.1"/>
    </source>
</evidence>
<dbReference type="PANTHER" id="PTHR13847:SF281">
    <property type="entry name" value="FAD DEPENDENT OXIDOREDUCTASE DOMAIN-CONTAINING PROTEIN"/>
    <property type="match status" value="1"/>
</dbReference>
<dbReference type="EMBL" id="JBHSCL010000007">
    <property type="protein sequence ID" value="MFC4220713.1"/>
    <property type="molecule type" value="Genomic_DNA"/>
</dbReference>
<dbReference type="SUPFAM" id="SSF51905">
    <property type="entry name" value="FAD/NAD(P)-binding domain"/>
    <property type="match status" value="1"/>
</dbReference>
<sequence length="372" mass="41462">MELSYWEYKTWLSQVDFTVIGSGLVGLNCALRLKEKYPQSKILVLERGSLPQGASTKNAGFACFGSISELVSDLNSHAEEEVVQLVQKRNSGIQLLCKLLGDKAIGFEQHGGHELFLKKNPELFENCLNRMDDLNELLRPIFGDAPFVKTKNVFGFGKIQEQYITHQFEGQLDTGKMMQALLQKCYDAHIPILNGIEVKEIQEAGDKAHVATDGFEFNSKKVFVATNGFASKLLKSEVVKPARAQVLVTQPIKNLRIKGTFHFDEGYYYFRNINNRILFGGGRNLDIKSEETMEFGETEIIQNSLEKLLSEVILPHQKIQIDRRWSGIMGVGSQKSPIVKPISNSVYCGVRLGGMGVALGSLVGQELADLAQ</sequence>
<protein>
    <submittedName>
        <fullName evidence="2">NAD(P)/FAD-dependent oxidoreductase</fullName>
        <ecNumber evidence="2">1.-.-.-</ecNumber>
    </submittedName>
</protein>
<dbReference type="RefSeq" id="WP_379765598.1">
    <property type="nucleotide sequence ID" value="NZ_JBHSCL010000007.1"/>
</dbReference>
<dbReference type="PANTHER" id="PTHR13847">
    <property type="entry name" value="SARCOSINE DEHYDROGENASE-RELATED"/>
    <property type="match status" value="1"/>
</dbReference>
<dbReference type="Pfam" id="PF01266">
    <property type="entry name" value="DAO"/>
    <property type="match status" value="1"/>
</dbReference>
<name>A0ABV8PKV5_9FLAO</name>
<dbReference type="InterPro" id="IPR006076">
    <property type="entry name" value="FAD-dep_OxRdtase"/>
</dbReference>
<evidence type="ECO:0000259" key="1">
    <source>
        <dbReference type="Pfam" id="PF01266"/>
    </source>
</evidence>
<dbReference type="EC" id="1.-.-.-" evidence="2"/>
<feature type="domain" description="FAD dependent oxidoreductase" evidence="1">
    <location>
        <begin position="16"/>
        <end position="370"/>
    </location>
</feature>
<reference evidence="3" key="1">
    <citation type="journal article" date="2019" name="Int. J. Syst. Evol. Microbiol.">
        <title>The Global Catalogue of Microorganisms (GCM) 10K type strain sequencing project: providing services to taxonomists for standard genome sequencing and annotation.</title>
        <authorList>
            <consortium name="The Broad Institute Genomics Platform"/>
            <consortium name="The Broad Institute Genome Sequencing Center for Infectious Disease"/>
            <person name="Wu L."/>
            <person name="Ma J."/>
        </authorList>
    </citation>
    <scope>NUCLEOTIDE SEQUENCE [LARGE SCALE GENOMIC DNA]</scope>
    <source>
        <strain evidence="3">CGMCC 1.15774</strain>
    </source>
</reference>
<gene>
    <name evidence="2" type="ORF">ACFOWS_11235</name>
</gene>
<dbReference type="Proteomes" id="UP001595841">
    <property type="component" value="Unassembled WGS sequence"/>
</dbReference>
<dbReference type="InterPro" id="IPR036188">
    <property type="entry name" value="FAD/NAD-bd_sf"/>
</dbReference>
<dbReference type="Gene3D" id="3.30.9.10">
    <property type="entry name" value="D-Amino Acid Oxidase, subunit A, domain 2"/>
    <property type="match status" value="1"/>
</dbReference>
<organism evidence="2 3">
    <name type="scientific">Flagellimonas marina</name>
    <dbReference type="NCBI Taxonomy" id="1775168"/>
    <lineage>
        <taxon>Bacteria</taxon>
        <taxon>Pseudomonadati</taxon>
        <taxon>Bacteroidota</taxon>
        <taxon>Flavobacteriia</taxon>
        <taxon>Flavobacteriales</taxon>
        <taxon>Flavobacteriaceae</taxon>
        <taxon>Flagellimonas</taxon>
    </lineage>
</organism>
<dbReference type="Gene3D" id="3.50.50.60">
    <property type="entry name" value="FAD/NAD(P)-binding domain"/>
    <property type="match status" value="1"/>
</dbReference>
<comment type="caution">
    <text evidence="2">The sequence shown here is derived from an EMBL/GenBank/DDBJ whole genome shotgun (WGS) entry which is preliminary data.</text>
</comment>
<evidence type="ECO:0000313" key="3">
    <source>
        <dbReference type="Proteomes" id="UP001595841"/>
    </source>
</evidence>
<proteinExistence type="predicted"/>
<accession>A0ABV8PKV5</accession>
<keyword evidence="3" id="KW-1185">Reference proteome</keyword>
<dbReference type="GO" id="GO:0016491">
    <property type="term" value="F:oxidoreductase activity"/>
    <property type="evidence" value="ECO:0007669"/>
    <property type="project" value="UniProtKB-KW"/>
</dbReference>